<dbReference type="Gene3D" id="3.30.300.130">
    <property type="entry name" value="Fe-S cluster assembly (FSCA)"/>
    <property type="match status" value="1"/>
</dbReference>
<name>A0ABV4BMN3_9GAMM</name>
<reference evidence="1 2" key="1">
    <citation type="submission" date="2024-05" db="EMBL/GenBank/DDBJ databases">
        <title>Genome Sequence and Characterization of the New Strain Purple Sulfur Bacterium of Genus Thioalkalicoccus.</title>
        <authorList>
            <person name="Bryantseva I.A."/>
            <person name="Kyndt J.A."/>
            <person name="Imhoff J.F."/>
        </authorList>
    </citation>
    <scope>NUCLEOTIDE SEQUENCE [LARGE SCALE GENOMIC DNA]</scope>
    <source>
        <strain evidence="1 2">Um2</strain>
    </source>
</reference>
<dbReference type="SUPFAM" id="SSF117916">
    <property type="entry name" value="Fe-S cluster assembly (FSCA) domain-like"/>
    <property type="match status" value="1"/>
</dbReference>
<evidence type="ECO:0008006" key="3">
    <source>
        <dbReference type="Google" id="ProtNLM"/>
    </source>
</evidence>
<organism evidence="1 2">
    <name type="scientific">Thioalkalicoccus limnaeus</name>
    <dbReference type="NCBI Taxonomy" id="120681"/>
    <lineage>
        <taxon>Bacteria</taxon>
        <taxon>Pseudomonadati</taxon>
        <taxon>Pseudomonadota</taxon>
        <taxon>Gammaproteobacteria</taxon>
        <taxon>Chromatiales</taxon>
        <taxon>Chromatiaceae</taxon>
        <taxon>Thioalkalicoccus</taxon>
    </lineage>
</organism>
<accession>A0ABV4BMN3</accession>
<gene>
    <name evidence="1" type="ORF">ABC977_15125</name>
</gene>
<dbReference type="EMBL" id="JBDKXB010000027">
    <property type="protein sequence ID" value="MEY6433735.1"/>
    <property type="molecule type" value="Genomic_DNA"/>
</dbReference>
<keyword evidence="2" id="KW-1185">Reference proteome</keyword>
<evidence type="ECO:0000313" key="1">
    <source>
        <dbReference type="EMBL" id="MEY6433735.1"/>
    </source>
</evidence>
<dbReference type="RefSeq" id="WP_369668122.1">
    <property type="nucleotide sequence ID" value="NZ_JBDKXB010000027.1"/>
</dbReference>
<dbReference type="Proteomes" id="UP001564408">
    <property type="component" value="Unassembled WGS sequence"/>
</dbReference>
<dbReference type="InterPro" id="IPR034904">
    <property type="entry name" value="FSCA_dom_sf"/>
</dbReference>
<protein>
    <recommendedName>
        <fullName evidence="3">MIP18 family-like domain-containing protein</fullName>
    </recommendedName>
</protein>
<proteinExistence type="predicted"/>
<evidence type="ECO:0000313" key="2">
    <source>
        <dbReference type="Proteomes" id="UP001564408"/>
    </source>
</evidence>
<comment type="caution">
    <text evidence="1">The sequence shown here is derived from an EMBL/GenBank/DDBJ whole genome shotgun (WGS) entry which is preliminary data.</text>
</comment>
<sequence length="311" mass="33911">MHRAGGHSDMTNADSDQVRELLRQVAYPGFSRDIVAAGFVGEILAVGPMVEVEFKPNTRDESKVAAMEREIRETLQGAAFADIQIRRVAPFIAEVPLRSSAELAKDRVLASDIGLAKDLGGHLDGGSAMLGGGRPMTPLQAELLEDGELPEADLLAVALGRVDVAAKAGYGPGGPSPLSGPREALAYDTGVDVLQWEIDPQDPDAQTFQTEIRLADWDYRIWWQVHPNGDLLYVSLQAMREDWVDHDNNAVPHPIGRSEAVNLVFDETRHAVVAIYGTVRDFRPFVKAFSIAYSEQSDSTDGPTTKEAHEQ</sequence>